<evidence type="ECO:0000256" key="1">
    <source>
        <dbReference type="ARBA" id="ARBA00004651"/>
    </source>
</evidence>
<keyword evidence="9" id="KW-1185">Reference proteome</keyword>
<keyword evidence="4 6" id="KW-1133">Transmembrane helix</keyword>
<evidence type="ECO:0000256" key="2">
    <source>
        <dbReference type="ARBA" id="ARBA00022475"/>
    </source>
</evidence>
<sequence>MEQDSSQLGSDTRSKITPYAFRVAPQLLDIPLARPWRRGIAMLIDLIIIGGAAVLLDVAWALPIFILLWLIKQHLHGIGKRVALIAAFIFIPIAAVMLSDDEDIPTTHQVSDAISILSQTPSFIAINECDDTNCVKAEAVNLKQALAETSLDTDVQYQILAEILADTELTGAELAQLLDASSDTPPSAADKVSKPKVAAEETEIRVGGIGKIDDCEPEVTPMGLIRGAMKDLGIGFSWAIAYFTILPAWFNGQTVGKRLLRTRVVRLDGKILTAWGCFGRYGGYVAGLATGMLGFLQIYWDPNRQAIQDKIATTAVIYRKR</sequence>
<proteinExistence type="predicted"/>
<comment type="caution">
    <text evidence="8">The sequence shown here is derived from an EMBL/GenBank/DDBJ whole genome shotgun (WGS) entry which is preliminary data.</text>
</comment>
<comment type="subcellular location">
    <subcellularLocation>
        <location evidence="1">Cell membrane</location>
        <topology evidence="1">Multi-pass membrane protein</topology>
    </subcellularLocation>
</comment>
<dbReference type="AlphaFoldDB" id="A0A8J2U215"/>
<dbReference type="GO" id="GO:0005886">
    <property type="term" value="C:plasma membrane"/>
    <property type="evidence" value="ECO:0007669"/>
    <property type="project" value="UniProtKB-SubCell"/>
</dbReference>
<organism evidence="8 9">
    <name type="scientific">Neiella marina</name>
    <dbReference type="NCBI Taxonomy" id="508461"/>
    <lineage>
        <taxon>Bacteria</taxon>
        <taxon>Pseudomonadati</taxon>
        <taxon>Pseudomonadota</taxon>
        <taxon>Gammaproteobacteria</taxon>
        <taxon>Alteromonadales</taxon>
        <taxon>Echinimonadaceae</taxon>
        <taxon>Neiella</taxon>
    </lineage>
</organism>
<evidence type="ECO:0000256" key="6">
    <source>
        <dbReference type="SAM" id="Phobius"/>
    </source>
</evidence>
<dbReference type="EMBL" id="BMDX01000001">
    <property type="protein sequence ID" value="GGA64976.1"/>
    <property type="molecule type" value="Genomic_DNA"/>
</dbReference>
<feature type="transmembrane region" description="Helical" evidence="6">
    <location>
        <begin position="43"/>
        <end position="70"/>
    </location>
</feature>
<dbReference type="InterPro" id="IPR051791">
    <property type="entry name" value="Pra-immunoreactive"/>
</dbReference>
<dbReference type="Pfam" id="PF06271">
    <property type="entry name" value="RDD"/>
    <property type="match status" value="1"/>
</dbReference>
<gene>
    <name evidence="8" type="ORF">GCM10011369_02980</name>
</gene>
<dbReference type="PANTHER" id="PTHR36115">
    <property type="entry name" value="PROLINE-RICH ANTIGEN HOMOLOG-RELATED"/>
    <property type="match status" value="1"/>
</dbReference>
<feature type="transmembrane region" description="Helical" evidence="6">
    <location>
        <begin position="82"/>
        <end position="99"/>
    </location>
</feature>
<accession>A0A8J2U215</accession>
<evidence type="ECO:0000256" key="3">
    <source>
        <dbReference type="ARBA" id="ARBA00022692"/>
    </source>
</evidence>
<keyword evidence="3 6" id="KW-0812">Transmembrane</keyword>
<name>A0A8J2U215_9GAMM</name>
<dbReference type="InterPro" id="IPR010432">
    <property type="entry name" value="RDD"/>
</dbReference>
<keyword evidence="2" id="KW-1003">Cell membrane</keyword>
<dbReference type="Proteomes" id="UP000619743">
    <property type="component" value="Unassembled WGS sequence"/>
</dbReference>
<dbReference type="PANTHER" id="PTHR36115:SF6">
    <property type="entry name" value="PROLINE-RICH ANTIGEN HOMOLOG"/>
    <property type="match status" value="1"/>
</dbReference>
<evidence type="ECO:0000313" key="8">
    <source>
        <dbReference type="EMBL" id="GGA64976.1"/>
    </source>
</evidence>
<feature type="transmembrane region" description="Helical" evidence="6">
    <location>
        <begin position="232"/>
        <end position="250"/>
    </location>
</feature>
<protein>
    <submittedName>
        <fullName evidence="8">RDD domain protein</fullName>
    </submittedName>
</protein>
<evidence type="ECO:0000256" key="5">
    <source>
        <dbReference type="ARBA" id="ARBA00023136"/>
    </source>
</evidence>
<reference evidence="9" key="1">
    <citation type="journal article" date="2019" name="Int. J. Syst. Evol. Microbiol.">
        <title>The Global Catalogue of Microorganisms (GCM) 10K type strain sequencing project: providing services to taxonomists for standard genome sequencing and annotation.</title>
        <authorList>
            <consortium name="The Broad Institute Genomics Platform"/>
            <consortium name="The Broad Institute Genome Sequencing Center for Infectious Disease"/>
            <person name="Wu L."/>
            <person name="Ma J."/>
        </authorList>
    </citation>
    <scope>NUCLEOTIDE SEQUENCE [LARGE SCALE GENOMIC DNA]</scope>
    <source>
        <strain evidence="9">CGMCC 1.10130</strain>
    </source>
</reference>
<evidence type="ECO:0000256" key="4">
    <source>
        <dbReference type="ARBA" id="ARBA00022989"/>
    </source>
</evidence>
<feature type="domain" description="RDD" evidence="7">
    <location>
        <begin position="234"/>
        <end position="312"/>
    </location>
</feature>
<evidence type="ECO:0000313" key="9">
    <source>
        <dbReference type="Proteomes" id="UP000619743"/>
    </source>
</evidence>
<feature type="transmembrane region" description="Helical" evidence="6">
    <location>
        <begin position="281"/>
        <end position="300"/>
    </location>
</feature>
<evidence type="ECO:0000259" key="7">
    <source>
        <dbReference type="Pfam" id="PF06271"/>
    </source>
</evidence>
<keyword evidence="5 6" id="KW-0472">Membrane</keyword>